<accession>A0A0V0QVV2</accession>
<dbReference type="InParanoid" id="A0A0V0QVV2"/>
<keyword evidence="2" id="KW-1185">Reference proteome</keyword>
<comment type="caution">
    <text evidence="1">The sequence shown here is derived from an EMBL/GenBank/DDBJ whole genome shotgun (WGS) entry which is preliminary data.</text>
</comment>
<dbReference type="EMBL" id="LDAU01000098">
    <property type="protein sequence ID" value="KRX06221.1"/>
    <property type="molecule type" value="Genomic_DNA"/>
</dbReference>
<protein>
    <submittedName>
        <fullName evidence="1">Uncharacterized protein</fullName>
    </submittedName>
</protein>
<reference evidence="1 2" key="1">
    <citation type="journal article" date="2015" name="Sci. Rep.">
        <title>Genome of the facultative scuticociliatosis pathogen Pseudocohnilembus persalinus provides insight into its virulence through horizontal gene transfer.</title>
        <authorList>
            <person name="Xiong J."/>
            <person name="Wang G."/>
            <person name="Cheng J."/>
            <person name="Tian M."/>
            <person name="Pan X."/>
            <person name="Warren A."/>
            <person name="Jiang C."/>
            <person name="Yuan D."/>
            <person name="Miao W."/>
        </authorList>
    </citation>
    <scope>NUCLEOTIDE SEQUENCE [LARGE SCALE GENOMIC DNA]</scope>
    <source>
        <strain evidence="1">36N120E</strain>
    </source>
</reference>
<proteinExistence type="predicted"/>
<evidence type="ECO:0000313" key="1">
    <source>
        <dbReference type="EMBL" id="KRX06221.1"/>
    </source>
</evidence>
<name>A0A0V0QVV2_PSEPJ</name>
<dbReference type="AlphaFoldDB" id="A0A0V0QVV2"/>
<gene>
    <name evidence="1" type="ORF">PPERSA_06103</name>
</gene>
<sequence>MQEKQKQTLNQQRKLNNVFEYSQFKDITSLYLNTRKNPKDLNFLDNLSRSKNENYLAKKLKYKFWQKDKKIKSNQENLNQNKYSNVLQDKVYYHNTGKNLSLPNSRVMQEQEQFAIKNQLQKQEVQKESQENISDFKIINSSTQNKKCIKINLENEKSKDSKLIKGNINKNFRKKYILI</sequence>
<evidence type="ECO:0000313" key="2">
    <source>
        <dbReference type="Proteomes" id="UP000054937"/>
    </source>
</evidence>
<dbReference type="Proteomes" id="UP000054937">
    <property type="component" value="Unassembled WGS sequence"/>
</dbReference>
<organism evidence="1 2">
    <name type="scientific">Pseudocohnilembus persalinus</name>
    <name type="common">Ciliate</name>
    <dbReference type="NCBI Taxonomy" id="266149"/>
    <lineage>
        <taxon>Eukaryota</taxon>
        <taxon>Sar</taxon>
        <taxon>Alveolata</taxon>
        <taxon>Ciliophora</taxon>
        <taxon>Intramacronucleata</taxon>
        <taxon>Oligohymenophorea</taxon>
        <taxon>Scuticociliatia</taxon>
        <taxon>Philasterida</taxon>
        <taxon>Pseudocohnilembidae</taxon>
        <taxon>Pseudocohnilembus</taxon>
    </lineage>
</organism>